<organism evidence="1 2">
    <name type="scientific">Caenorhabditis angaria</name>
    <dbReference type="NCBI Taxonomy" id="860376"/>
    <lineage>
        <taxon>Eukaryota</taxon>
        <taxon>Metazoa</taxon>
        <taxon>Ecdysozoa</taxon>
        <taxon>Nematoda</taxon>
        <taxon>Chromadorea</taxon>
        <taxon>Rhabditida</taxon>
        <taxon>Rhabditina</taxon>
        <taxon>Rhabditomorpha</taxon>
        <taxon>Rhabditoidea</taxon>
        <taxon>Rhabditidae</taxon>
        <taxon>Peloderinae</taxon>
        <taxon>Caenorhabditis</taxon>
    </lineage>
</organism>
<dbReference type="OrthoDB" id="5829887at2759"/>
<dbReference type="EMBL" id="CANHGI010000006">
    <property type="protein sequence ID" value="CAI5454708.1"/>
    <property type="molecule type" value="Genomic_DNA"/>
</dbReference>
<accession>A0A9P1NBB0</accession>
<keyword evidence="2" id="KW-1185">Reference proteome</keyword>
<evidence type="ECO:0000313" key="2">
    <source>
        <dbReference type="Proteomes" id="UP001152747"/>
    </source>
</evidence>
<name>A0A9P1NBB0_9PELO</name>
<comment type="caution">
    <text evidence="1">The sequence shown here is derived from an EMBL/GenBank/DDBJ whole genome shotgun (WGS) entry which is preliminary data.</text>
</comment>
<evidence type="ECO:0000313" key="1">
    <source>
        <dbReference type="EMBL" id="CAI5454708.1"/>
    </source>
</evidence>
<dbReference type="PANTHER" id="PTHR21690">
    <property type="entry name" value="CUB DOMAIN-CONTAINING PROTEIN-RELATED"/>
    <property type="match status" value="1"/>
</dbReference>
<dbReference type="Proteomes" id="UP001152747">
    <property type="component" value="Unassembled WGS sequence"/>
</dbReference>
<protein>
    <submittedName>
        <fullName evidence="1">Uncharacterized protein</fullName>
    </submittedName>
</protein>
<sequence length="149" mass="15777">MILLLLILTTGVESYCECYQNYPTTGKTATVSNAFDANTFDSCYTLPCGFAANSGADTVGWNSVSISWVNIQDPTGNLTIYDGVDDTAPLIATVKPPRSPSSVAATFQSSTEVIYIKYTQTITSGNTYYGTVQASGSLPTTKTASPLIV</sequence>
<reference evidence="1" key="1">
    <citation type="submission" date="2022-11" db="EMBL/GenBank/DDBJ databases">
        <authorList>
            <person name="Kikuchi T."/>
        </authorList>
    </citation>
    <scope>NUCLEOTIDE SEQUENCE</scope>
    <source>
        <strain evidence="1">PS1010</strain>
    </source>
</reference>
<proteinExistence type="predicted"/>
<dbReference type="PANTHER" id="PTHR21690:SF2">
    <property type="entry name" value="CUB DOMAIN-CONTAINING PROTEIN-RELATED"/>
    <property type="match status" value="1"/>
</dbReference>
<dbReference type="AlphaFoldDB" id="A0A9P1NBB0"/>
<gene>
    <name evidence="1" type="ORF">CAMP_LOCUS17345</name>
</gene>